<dbReference type="PANTHER" id="PTHR47171">
    <property type="entry name" value="FARA-RELATED"/>
    <property type="match status" value="1"/>
</dbReference>
<dbReference type="InterPro" id="IPR007219">
    <property type="entry name" value="XnlR_reg_dom"/>
</dbReference>
<dbReference type="GO" id="GO:0008270">
    <property type="term" value="F:zinc ion binding"/>
    <property type="evidence" value="ECO:0007669"/>
    <property type="project" value="InterPro"/>
</dbReference>
<dbReference type="GO" id="GO:0006351">
    <property type="term" value="P:DNA-templated transcription"/>
    <property type="evidence" value="ECO:0007669"/>
    <property type="project" value="InterPro"/>
</dbReference>
<evidence type="ECO:0000259" key="8">
    <source>
        <dbReference type="PROSITE" id="PS50048"/>
    </source>
</evidence>
<feature type="compositionally biased region" description="Polar residues" evidence="7">
    <location>
        <begin position="63"/>
        <end position="75"/>
    </location>
</feature>
<dbReference type="AlphaFoldDB" id="A0A9W9PR79"/>
<dbReference type="CDD" id="cd12148">
    <property type="entry name" value="fungal_TF_MHR"/>
    <property type="match status" value="1"/>
</dbReference>
<dbReference type="PANTHER" id="PTHR47171:SF3">
    <property type="entry name" value="FARA-RELATED"/>
    <property type="match status" value="1"/>
</dbReference>
<accession>A0A9W9PR79</accession>
<comment type="caution">
    <text evidence="9">The sequence shown here is derived from an EMBL/GenBank/DDBJ whole genome shotgun (WGS) entry which is preliminary data.</text>
</comment>
<dbReference type="PROSITE" id="PS00463">
    <property type="entry name" value="ZN2_CY6_FUNGAL_1"/>
    <property type="match status" value="1"/>
</dbReference>
<organism evidence="9 10">
    <name type="scientific">Penicillium atrosanguineum</name>
    <dbReference type="NCBI Taxonomy" id="1132637"/>
    <lineage>
        <taxon>Eukaryota</taxon>
        <taxon>Fungi</taxon>
        <taxon>Dikarya</taxon>
        <taxon>Ascomycota</taxon>
        <taxon>Pezizomycotina</taxon>
        <taxon>Eurotiomycetes</taxon>
        <taxon>Eurotiomycetidae</taxon>
        <taxon>Eurotiales</taxon>
        <taxon>Aspergillaceae</taxon>
        <taxon>Penicillium</taxon>
    </lineage>
</organism>
<evidence type="ECO:0000256" key="6">
    <source>
        <dbReference type="ARBA" id="ARBA00023242"/>
    </source>
</evidence>
<feature type="domain" description="Zn(2)-C6 fungal-type" evidence="8">
    <location>
        <begin position="10"/>
        <end position="39"/>
    </location>
</feature>
<keyword evidence="5" id="KW-0804">Transcription</keyword>
<feature type="region of interest" description="Disordered" evidence="7">
    <location>
        <begin position="63"/>
        <end position="123"/>
    </location>
</feature>
<dbReference type="Pfam" id="PF04082">
    <property type="entry name" value="Fungal_trans"/>
    <property type="match status" value="1"/>
</dbReference>
<dbReference type="GO" id="GO:0003677">
    <property type="term" value="F:DNA binding"/>
    <property type="evidence" value="ECO:0007669"/>
    <property type="project" value="UniProtKB-KW"/>
</dbReference>
<dbReference type="EMBL" id="JAPZBO010000008">
    <property type="protein sequence ID" value="KAJ5307541.1"/>
    <property type="molecule type" value="Genomic_DNA"/>
</dbReference>
<keyword evidence="4" id="KW-0238">DNA-binding</keyword>
<dbReference type="Proteomes" id="UP001147746">
    <property type="component" value="Unassembled WGS sequence"/>
</dbReference>
<evidence type="ECO:0000256" key="1">
    <source>
        <dbReference type="ARBA" id="ARBA00022723"/>
    </source>
</evidence>
<reference evidence="9" key="2">
    <citation type="journal article" date="2023" name="IMA Fungus">
        <title>Comparative genomic study of the Penicillium genus elucidates a diverse pangenome and 15 lateral gene transfer events.</title>
        <authorList>
            <person name="Petersen C."/>
            <person name="Sorensen T."/>
            <person name="Nielsen M.R."/>
            <person name="Sondergaard T.E."/>
            <person name="Sorensen J.L."/>
            <person name="Fitzpatrick D.A."/>
            <person name="Frisvad J.C."/>
            <person name="Nielsen K.L."/>
        </authorList>
    </citation>
    <scope>NUCLEOTIDE SEQUENCE</scope>
    <source>
        <strain evidence="9">IBT 21472</strain>
    </source>
</reference>
<reference evidence="9" key="1">
    <citation type="submission" date="2022-12" db="EMBL/GenBank/DDBJ databases">
        <authorList>
            <person name="Petersen C."/>
        </authorList>
    </citation>
    <scope>NUCLEOTIDE SEQUENCE</scope>
    <source>
        <strain evidence="9">IBT 21472</strain>
    </source>
</reference>
<dbReference type="Gene3D" id="4.10.240.10">
    <property type="entry name" value="Zn(2)-C6 fungal-type DNA-binding domain"/>
    <property type="match status" value="1"/>
</dbReference>
<dbReference type="InterPro" id="IPR001138">
    <property type="entry name" value="Zn2Cys6_DnaBD"/>
</dbReference>
<feature type="compositionally biased region" description="Basic and acidic residues" evidence="7">
    <location>
        <begin position="84"/>
        <end position="103"/>
    </location>
</feature>
<dbReference type="InterPro" id="IPR052073">
    <property type="entry name" value="Amide_Lactam_Regulators"/>
</dbReference>
<dbReference type="GO" id="GO:0000981">
    <property type="term" value="F:DNA-binding transcription factor activity, RNA polymerase II-specific"/>
    <property type="evidence" value="ECO:0007669"/>
    <property type="project" value="InterPro"/>
</dbReference>
<keyword evidence="3" id="KW-0805">Transcription regulation</keyword>
<keyword evidence="2" id="KW-0862">Zinc</keyword>
<keyword evidence="6" id="KW-0539">Nucleus</keyword>
<evidence type="ECO:0000256" key="7">
    <source>
        <dbReference type="SAM" id="MobiDB-lite"/>
    </source>
</evidence>
<sequence length="375" mass="41666">MPQNILAKVACRRCHKRRVRCDRSEGKSCSQCRTARINCEPILSRRGRHRKLPFADVLTPSTQPVLPNVPASSTVGDAGPTHSRINERLDSRREHHEGPHVRLSDTGTGSMSSLPALRSSGRTPYVTDPSNINYLIREFGYPGQNATDVLPIEEYLRRAMLEWLGSPTIEHVEGLRSSTIGRLKNEGAFDLPSGDISAALLNAFFQHPFPSLSVIERSDFMKSIETGTVSHLLLNAIYMVATIYCPDSVIDEAGFATRYVASLTFYNRAKDIYDTGYETDAVVVIQATFLLSHWWSDPLEQKDPWYWLGITAGMAQLLGMDRLACANGRRCANTFQEIVFSPSIETSQAMAKVMVDNLCPCLSVQIIDACLLNPS</sequence>
<evidence type="ECO:0000256" key="5">
    <source>
        <dbReference type="ARBA" id="ARBA00023163"/>
    </source>
</evidence>
<dbReference type="CDD" id="cd00067">
    <property type="entry name" value="GAL4"/>
    <property type="match status" value="1"/>
</dbReference>
<keyword evidence="10" id="KW-1185">Reference proteome</keyword>
<evidence type="ECO:0000313" key="9">
    <source>
        <dbReference type="EMBL" id="KAJ5307541.1"/>
    </source>
</evidence>
<evidence type="ECO:0000256" key="3">
    <source>
        <dbReference type="ARBA" id="ARBA00023015"/>
    </source>
</evidence>
<protein>
    <submittedName>
        <fullName evidence="9">Fungal-specific transcription factor domain-containing protein</fullName>
    </submittedName>
</protein>
<evidence type="ECO:0000256" key="4">
    <source>
        <dbReference type="ARBA" id="ARBA00023125"/>
    </source>
</evidence>
<dbReference type="Pfam" id="PF00172">
    <property type="entry name" value="Zn_clus"/>
    <property type="match status" value="1"/>
</dbReference>
<evidence type="ECO:0000256" key="2">
    <source>
        <dbReference type="ARBA" id="ARBA00022833"/>
    </source>
</evidence>
<name>A0A9W9PR79_9EURO</name>
<evidence type="ECO:0000313" key="10">
    <source>
        <dbReference type="Proteomes" id="UP001147746"/>
    </source>
</evidence>
<dbReference type="SUPFAM" id="SSF57701">
    <property type="entry name" value="Zn2/Cys6 DNA-binding domain"/>
    <property type="match status" value="1"/>
</dbReference>
<dbReference type="PROSITE" id="PS50048">
    <property type="entry name" value="ZN2_CY6_FUNGAL_2"/>
    <property type="match status" value="1"/>
</dbReference>
<gene>
    <name evidence="9" type="ORF">N7476_008197</name>
</gene>
<keyword evidence="1" id="KW-0479">Metal-binding</keyword>
<dbReference type="InterPro" id="IPR036864">
    <property type="entry name" value="Zn2-C6_fun-type_DNA-bd_sf"/>
</dbReference>
<proteinExistence type="predicted"/>